<evidence type="ECO:0000256" key="2">
    <source>
        <dbReference type="ARBA" id="ARBA00022491"/>
    </source>
</evidence>
<dbReference type="InterPro" id="IPR043135">
    <property type="entry name" value="Fur_C"/>
</dbReference>
<evidence type="ECO:0000256" key="1">
    <source>
        <dbReference type="ARBA" id="ARBA00007957"/>
    </source>
</evidence>
<name>A0A1J0AGV0_9CYAN</name>
<gene>
    <name evidence="9" type="primary">fur-3</name>
    <name evidence="9" type="ORF">GlitD10_2822</name>
</gene>
<evidence type="ECO:0000256" key="8">
    <source>
        <dbReference type="PIRSR" id="PIRSR602481-2"/>
    </source>
</evidence>
<feature type="binding site" evidence="8">
    <location>
        <position position="114"/>
    </location>
    <ligand>
        <name>Fe cation</name>
        <dbReference type="ChEBI" id="CHEBI:24875"/>
    </ligand>
</feature>
<feature type="binding site" evidence="7">
    <location>
        <position position="82"/>
    </location>
    <ligand>
        <name>Zn(2+)</name>
        <dbReference type="ChEBI" id="CHEBI:29105"/>
    </ligand>
</feature>
<comment type="similarity">
    <text evidence="1">Belongs to the Fur family.</text>
</comment>
<organism evidence="9 10">
    <name type="scientific">Gloeomargarita lithophora Alchichica-D10</name>
    <dbReference type="NCBI Taxonomy" id="1188229"/>
    <lineage>
        <taxon>Bacteria</taxon>
        <taxon>Bacillati</taxon>
        <taxon>Cyanobacteriota</taxon>
        <taxon>Cyanophyceae</taxon>
        <taxon>Gloeomargaritales</taxon>
        <taxon>Gloeomargaritaceae</taxon>
        <taxon>Gloeomargarita</taxon>
    </lineage>
</organism>
<reference evidence="9 10" key="1">
    <citation type="submission" date="2016-10" db="EMBL/GenBank/DDBJ databases">
        <title>Description of Gloeomargarita lithophora gen. nov., sp. nov., a thylakoid-bearing basal-branching cyanobacterium with intracellular carbonates, and proposal for Gloeomargaritales ord. nov.</title>
        <authorList>
            <person name="Moreira D."/>
            <person name="Tavera R."/>
            <person name="Benzerara K."/>
            <person name="Skouri-Panet F."/>
            <person name="Couradeau E."/>
            <person name="Gerard E."/>
            <person name="Loussert C."/>
            <person name="Novelo E."/>
            <person name="Zivanovic Y."/>
            <person name="Lopez-Garcia P."/>
        </authorList>
    </citation>
    <scope>NUCLEOTIDE SEQUENCE [LARGE SCALE GENOMIC DNA]</scope>
    <source>
        <strain evidence="9 10">D10</strain>
    </source>
</reference>
<accession>A0A1J0AGV0</accession>
<dbReference type="Gene3D" id="3.30.1490.190">
    <property type="match status" value="1"/>
</dbReference>
<dbReference type="AlphaFoldDB" id="A0A1J0AGV0"/>
<comment type="cofactor">
    <cofactor evidence="7">
        <name>Zn(2+)</name>
        <dbReference type="ChEBI" id="CHEBI:29105"/>
    </cofactor>
    <text evidence="7">Binds 1 zinc ion per subunit.</text>
</comment>
<dbReference type="InterPro" id="IPR036390">
    <property type="entry name" value="WH_DNA-bd_sf"/>
</dbReference>
<proteinExistence type="inferred from homology"/>
<dbReference type="GO" id="GO:0008270">
    <property type="term" value="F:zinc ion binding"/>
    <property type="evidence" value="ECO:0007669"/>
    <property type="project" value="TreeGrafter"/>
</dbReference>
<dbReference type="EMBL" id="CP017675">
    <property type="protein sequence ID" value="APB35166.1"/>
    <property type="molecule type" value="Genomic_DNA"/>
</dbReference>
<keyword evidence="3 7" id="KW-0862">Zinc</keyword>
<dbReference type="STRING" id="1188229.GlitD10_2822"/>
<keyword evidence="4" id="KW-0805">Transcription regulation</keyword>
<evidence type="ECO:0000256" key="6">
    <source>
        <dbReference type="ARBA" id="ARBA00023163"/>
    </source>
</evidence>
<keyword evidence="6" id="KW-0804">Transcription</keyword>
<keyword evidence="2" id="KW-0678">Repressor</keyword>
<keyword evidence="8" id="KW-0408">Iron</keyword>
<sequence>MATAQFTPNQQRILELLQEQSQALSAQAIYLRLKQLRQGVGLATVYRALETLKKSGVIQARLLPSGEAVYSGLPYDRHHLTCLRCNCSIPLGDCPVQDLEHHLHQAHKFQVYYHTLEFFGLCQNCQDPA</sequence>
<keyword evidence="7" id="KW-0479">Metal-binding</keyword>
<dbReference type="CDD" id="cd07153">
    <property type="entry name" value="Fur_like"/>
    <property type="match status" value="1"/>
</dbReference>
<dbReference type="GO" id="GO:1900376">
    <property type="term" value="P:regulation of secondary metabolite biosynthetic process"/>
    <property type="evidence" value="ECO:0007669"/>
    <property type="project" value="TreeGrafter"/>
</dbReference>
<dbReference type="InterPro" id="IPR002481">
    <property type="entry name" value="FUR"/>
</dbReference>
<dbReference type="KEGG" id="glt:GlitD10_2822"/>
<dbReference type="GO" id="GO:0003700">
    <property type="term" value="F:DNA-binding transcription factor activity"/>
    <property type="evidence" value="ECO:0007669"/>
    <property type="project" value="InterPro"/>
</dbReference>
<dbReference type="OrthoDB" id="8659436at2"/>
<keyword evidence="5" id="KW-0238">DNA-binding</keyword>
<keyword evidence="10" id="KW-1185">Reference proteome</keyword>
<protein>
    <submittedName>
        <fullName evidence="9">Fur family ferric uptake regulator</fullName>
    </submittedName>
</protein>
<dbReference type="RefSeq" id="WP_071455499.1">
    <property type="nucleotide sequence ID" value="NZ_CP017675.1"/>
</dbReference>
<feature type="binding site" evidence="7">
    <location>
        <position position="122"/>
    </location>
    <ligand>
        <name>Zn(2+)</name>
        <dbReference type="ChEBI" id="CHEBI:29105"/>
    </ligand>
</feature>
<evidence type="ECO:0000256" key="7">
    <source>
        <dbReference type="PIRSR" id="PIRSR602481-1"/>
    </source>
</evidence>
<dbReference type="Gene3D" id="1.10.10.10">
    <property type="entry name" value="Winged helix-like DNA-binding domain superfamily/Winged helix DNA-binding domain"/>
    <property type="match status" value="1"/>
</dbReference>
<dbReference type="Pfam" id="PF01475">
    <property type="entry name" value="FUR"/>
    <property type="match status" value="1"/>
</dbReference>
<dbReference type="PANTHER" id="PTHR33202">
    <property type="entry name" value="ZINC UPTAKE REGULATION PROTEIN"/>
    <property type="match status" value="1"/>
</dbReference>
<dbReference type="SUPFAM" id="SSF46785">
    <property type="entry name" value="Winged helix' DNA-binding domain"/>
    <property type="match status" value="1"/>
</dbReference>
<evidence type="ECO:0000313" key="10">
    <source>
        <dbReference type="Proteomes" id="UP000180235"/>
    </source>
</evidence>
<dbReference type="GO" id="GO:0000976">
    <property type="term" value="F:transcription cis-regulatory region binding"/>
    <property type="evidence" value="ECO:0007669"/>
    <property type="project" value="TreeGrafter"/>
</dbReference>
<dbReference type="Proteomes" id="UP000180235">
    <property type="component" value="Chromosome"/>
</dbReference>
<evidence type="ECO:0000313" key="9">
    <source>
        <dbReference type="EMBL" id="APB35166.1"/>
    </source>
</evidence>
<dbReference type="InterPro" id="IPR036388">
    <property type="entry name" value="WH-like_DNA-bd_sf"/>
</dbReference>
<evidence type="ECO:0000256" key="4">
    <source>
        <dbReference type="ARBA" id="ARBA00023015"/>
    </source>
</evidence>
<dbReference type="GO" id="GO:0045892">
    <property type="term" value="P:negative regulation of DNA-templated transcription"/>
    <property type="evidence" value="ECO:0007669"/>
    <property type="project" value="TreeGrafter"/>
</dbReference>
<evidence type="ECO:0000256" key="5">
    <source>
        <dbReference type="ARBA" id="ARBA00023125"/>
    </source>
</evidence>
<feature type="binding site" evidence="7">
    <location>
        <position position="125"/>
    </location>
    <ligand>
        <name>Zn(2+)</name>
        <dbReference type="ChEBI" id="CHEBI:29105"/>
    </ligand>
</feature>
<feature type="binding site" evidence="7">
    <location>
        <position position="85"/>
    </location>
    <ligand>
        <name>Zn(2+)</name>
        <dbReference type="ChEBI" id="CHEBI:29105"/>
    </ligand>
</feature>
<dbReference type="PANTHER" id="PTHR33202:SF19">
    <property type="entry name" value="FERRIC UPTAKE REGULATION PROTEIN"/>
    <property type="match status" value="1"/>
</dbReference>
<evidence type="ECO:0000256" key="3">
    <source>
        <dbReference type="ARBA" id="ARBA00022833"/>
    </source>
</evidence>
<comment type="cofactor">
    <cofactor evidence="8">
        <name>Mn(2+)</name>
        <dbReference type="ChEBI" id="CHEBI:29035"/>
    </cofactor>
    <cofactor evidence="8">
        <name>Fe(2+)</name>
        <dbReference type="ChEBI" id="CHEBI:29033"/>
    </cofactor>
    <text evidence="8">Binds 1 Mn(2+) or Fe(2+) ion per subunit.</text>
</comment>